<reference evidence="1" key="1">
    <citation type="journal article" date="2015" name="Nature">
        <title>Complex archaea that bridge the gap between prokaryotes and eukaryotes.</title>
        <authorList>
            <person name="Spang A."/>
            <person name="Saw J.H."/>
            <person name="Jorgensen S.L."/>
            <person name="Zaremba-Niedzwiedzka K."/>
            <person name="Martijn J."/>
            <person name="Lind A.E."/>
            <person name="van Eijk R."/>
            <person name="Schleper C."/>
            <person name="Guy L."/>
            <person name="Ettema T.J."/>
        </authorList>
    </citation>
    <scope>NUCLEOTIDE SEQUENCE</scope>
</reference>
<comment type="caution">
    <text evidence="1">The sequence shown here is derived from an EMBL/GenBank/DDBJ whole genome shotgun (WGS) entry which is preliminary data.</text>
</comment>
<name>A0A0F9IRI7_9ZZZZ</name>
<gene>
    <name evidence="1" type="ORF">LCGC14_1546000</name>
</gene>
<proteinExistence type="predicted"/>
<dbReference type="AlphaFoldDB" id="A0A0F9IRI7"/>
<organism evidence="1">
    <name type="scientific">marine sediment metagenome</name>
    <dbReference type="NCBI Taxonomy" id="412755"/>
    <lineage>
        <taxon>unclassified sequences</taxon>
        <taxon>metagenomes</taxon>
        <taxon>ecological metagenomes</taxon>
    </lineage>
</organism>
<sequence length="69" mass="8120">MSKFEDIIDGEPVTIKYRQALKLKGATINLACCDCGLVHNVVILPFKTRLKLFMWRDNRRTANRRRKKK</sequence>
<dbReference type="EMBL" id="LAZR01011755">
    <property type="protein sequence ID" value="KKM60029.1"/>
    <property type="molecule type" value="Genomic_DNA"/>
</dbReference>
<evidence type="ECO:0000313" key="1">
    <source>
        <dbReference type="EMBL" id="KKM60029.1"/>
    </source>
</evidence>
<accession>A0A0F9IRI7</accession>
<protein>
    <submittedName>
        <fullName evidence="1">Uncharacterized protein</fullName>
    </submittedName>
</protein>